<keyword evidence="4 5" id="KW-0648">Protein biosynthesis</keyword>
<dbReference type="RefSeq" id="WP_121587445.1">
    <property type="nucleotide sequence ID" value="NZ_RCHT01000032.1"/>
</dbReference>
<dbReference type="GO" id="GO:0000049">
    <property type="term" value="F:tRNA binding"/>
    <property type="evidence" value="ECO:0007669"/>
    <property type="project" value="UniProtKB-UniRule"/>
</dbReference>
<evidence type="ECO:0000256" key="2">
    <source>
        <dbReference type="ARBA" id="ARBA00022730"/>
    </source>
</evidence>
<dbReference type="HAMAP" id="MF_00844_B">
    <property type="entry name" value="RqcH_B"/>
    <property type="match status" value="1"/>
</dbReference>
<evidence type="ECO:0000259" key="6">
    <source>
        <dbReference type="Pfam" id="PF05670"/>
    </source>
</evidence>
<reference evidence="7 8" key="1">
    <citation type="submission" date="2018-10" db="EMBL/GenBank/DDBJ databases">
        <title>Anaerotruncus faecis sp. nov., isolated from human feces.</title>
        <authorList>
            <person name="Wang Y.-J."/>
        </authorList>
    </citation>
    <scope>NUCLEOTIDE SEQUENCE [LARGE SCALE GENOMIC DNA]</scope>
    <source>
        <strain evidence="7 8">22A2-44</strain>
    </source>
</reference>
<evidence type="ECO:0000256" key="5">
    <source>
        <dbReference type="HAMAP-Rule" id="MF_00844"/>
    </source>
</evidence>
<keyword evidence="3 5" id="KW-0694">RNA-binding</keyword>
<dbReference type="GO" id="GO:0043023">
    <property type="term" value="F:ribosomal large subunit binding"/>
    <property type="evidence" value="ECO:0007669"/>
    <property type="project" value="UniProtKB-UniRule"/>
</dbReference>
<dbReference type="GO" id="GO:0019843">
    <property type="term" value="F:rRNA binding"/>
    <property type="evidence" value="ECO:0007669"/>
    <property type="project" value="UniProtKB-UniRule"/>
</dbReference>
<protein>
    <recommendedName>
        <fullName evidence="5">Rqc2 homolog RqcH</fullName>
        <shortName evidence="5">RqcH</shortName>
    </recommendedName>
</protein>
<evidence type="ECO:0000256" key="1">
    <source>
        <dbReference type="ARBA" id="ARBA00022555"/>
    </source>
</evidence>
<comment type="function">
    <text evidence="5">Key component of the ribosome quality control system (RQC), a ribosome-associated complex that mediates the extraction of incompletely synthesized nascent chains from stalled ribosomes and their subsequent degradation. RqcH recruits Ala-charged tRNA, and with RqcP directs the elongation of stalled nascent chains on 50S ribosomal subunits, leading to non-templated C-terminal alanine extensions (Ala tail). The Ala tail promotes nascent chain degradation. May add between 1 and at least 8 Ala residues. Binds to stalled 50S ribosomal subunits.</text>
</comment>
<dbReference type="InterPro" id="IPR008532">
    <property type="entry name" value="NFACT_RNA-bd"/>
</dbReference>
<dbReference type="AlphaFoldDB" id="A0A498CML3"/>
<dbReference type="Proteomes" id="UP000276301">
    <property type="component" value="Unassembled WGS sequence"/>
</dbReference>
<dbReference type="Gene3D" id="2.30.310.10">
    <property type="entry name" value="ibrinogen binding protein from staphylococcus aureus domain"/>
    <property type="match status" value="1"/>
</dbReference>
<dbReference type="EMBL" id="RCHT01000032">
    <property type="protein sequence ID" value="RLL08549.1"/>
    <property type="molecule type" value="Genomic_DNA"/>
</dbReference>
<gene>
    <name evidence="5" type="primary">rqcH</name>
    <name evidence="7" type="ORF">D4A47_11960</name>
</gene>
<keyword evidence="2 5" id="KW-0699">rRNA-binding</keyword>
<evidence type="ECO:0000313" key="7">
    <source>
        <dbReference type="EMBL" id="RLL08549.1"/>
    </source>
</evidence>
<evidence type="ECO:0000256" key="3">
    <source>
        <dbReference type="ARBA" id="ARBA00022884"/>
    </source>
</evidence>
<dbReference type="Pfam" id="PF05833">
    <property type="entry name" value="NFACT_N"/>
    <property type="match status" value="1"/>
</dbReference>
<comment type="similarity">
    <text evidence="5">Belongs to the NEMF family.</text>
</comment>
<evidence type="ECO:0000256" key="4">
    <source>
        <dbReference type="ARBA" id="ARBA00022917"/>
    </source>
</evidence>
<organism evidence="7 8">
    <name type="scientific">Anaerotruncus massiliensis</name>
    <name type="common">ex Liu et al. 2021</name>
    <dbReference type="NCBI Taxonomy" id="2321404"/>
    <lineage>
        <taxon>Bacteria</taxon>
        <taxon>Bacillati</taxon>
        <taxon>Bacillota</taxon>
        <taxon>Clostridia</taxon>
        <taxon>Eubacteriales</taxon>
        <taxon>Oscillospiraceae</taxon>
        <taxon>Anaerotruncus</taxon>
    </lineage>
</organism>
<accession>A0A498CML3</accession>
<name>A0A498CML3_9FIRM</name>
<dbReference type="GO" id="GO:1990112">
    <property type="term" value="C:RQC complex"/>
    <property type="evidence" value="ECO:0007669"/>
    <property type="project" value="TreeGrafter"/>
</dbReference>
<dbReference type="Pfam" id="PF05670">
    <property type="entry name" value="NFACT-R_1"/>
    <property type="match status" value="1"/>
</dbReference>
<comment type="caution">
    <text evidence="7">The sequence shown here is derived from an EMBL/GenBank/DDBJ whole genome shotgun (WGS) entry which is preliminary data.</text>
</comment>
<keyword evidence="1 5" id="KW-0820">tRNA-binding</keyword>
<dbReference type="InterPro" id="IPR043682">
    <property type="entry name" value="RqcH_bacterial"/>
</dbReference>
<proteinExistence type="inferred from homology"/>
<dbReference type="PANTHER" id="PTHR15239:SF6">
    <property type="entry name" value="RIBOSOME QUALITY CONTROL COMPLEX SUBUNIT NEMF"/>
    <property type="match status" value="1"/>
</dbReference>
<sequence length="586" mass="65362">MPLDGVFLSQLKREIEDRIVGGRVDKIHQPARETIVIAMRAQAGNHKLLVSASASNPRLHFTTLPQDNPKSPPMFCMLMRKHLTGAKLVSITQAGLDRVLHLHFETVNELGDRVVLTLAVEIMGRHSNIILVGPDGRVVDAIKRVSDEMSSVRPVLPGMAYTHVPAQDRLNIYTAAPSEIVARLRAGKDAELSKALLGALEGMSPLVCREIAHNAARGEETLVSQLDGERETRLKFYLAQLSDRLNSGGARPTMLVDGTGKPKDFSYLDLNQYGHALVCREYDSYSALLDSFYSERDRIDRMHQRGADLLKLLVNLSDRTARKLAAQREELRASTERETLKIYGDLINSNLYALEKGTPFAELENYYEEGAPKVRIPLDPMLTPSQNAQRYYARYRKADTAEKKLRALIAQGEAELGYFDTVFDELARASLESELNAIRDELAGQGYIRRAPRRGMKEEKLPPLKYRSDDGFTILCGRNNLQNDRLTLKDSRNGDLWLHTQKIPGSHVVVVTEGKTPPDRTIEQAAVIAACNSKARESGKVAVDYTEIRNVRKHPAGKPGLVLYEPYQTAVVAPDLELAARLLQGR</sequence>
<comment type="subunit">
    <text evidence="5">Associates with stalled 50S ribosomal subunits. Binds to RqcP.</text>
</comment>
<keyword evidence="8" id="KW-1185">Reference proteome</keyword>
<dbReference type="PANTHER" id="PTHR15239">
    <property type="entry name" value="NUCLEAR EXPORT MEDIATOR FACTOR NEMF"/>
    <property type="match status" value="1"/>
</dbReference>
<dbReference type="Gene3D" id="3.40.970.40">
    <property type="entry name" value="fibrinogen binding protein from staphylococcus aureus domain like"/>
    <property type="match status" value="1"/>
</dbReference>
<feature type="domain" description="NFACT RNA-binding" evidence="6">
    <location>
        <begin position="466"/>
        <end position="556"/>
    </location>
</feature>
<dbReference type="FunFam" id="2.30.310.10:FF:000004">
    <property type="entry name" value="Fibronectin-binding protein A"/>
    <property type="match status" value="1"/>
</dbReference>
<dbReference type="GO" id="GO:0072344">
    <property type="term" value="P:rescue of stalled ribosome"/>
    <property type="evidence" value="ECO:0007669"/>
    <property type="project" value="UniProtKB-UniRule"/>
</dbReference>
<dbReference type="InterPro" id="IPR051608">
    <property type="entry name" value="RQC_Subunit_NEMF"/>
</dbReference>
<evidence type="ECO:0000313" key="8">
    <source>
        <dbReference type="Proteomes" id="UP000276301"/>
    </source>
</evidence>